<name>A0ABP8KMY4_9MICO</name>
<accession>A0ABP8KMY4</accession>
<gene>
    <name evidence="1" type="ORF">GCM10023168_30260</name>
</gene>
<evidence type="ECO:0000313" key="1">
    <source>
        <dbReference type="EMBL" id="GAA4410502.1"/>
    </source>
</evidence>
<dbReference type="RefSeq" id="WP_345207486.1">
    <property type="nucleotide sequence ID" value="NZ_BAABGM010000020.1"/>
</dbReference>
<organism evidence="1 2">
    <name type="scientific">Fodinibacter luteus</name>
    <dbReference type="NCBI Taxonomy" id="552064"/>
    <lineage>
        <taxon>Bacteria</taxon>
        <taxon>Bacillati</taxon>
        <taxon>Actinomycetota</taxon>
        <taxon>Actinomycetes</taxon>
        <taxon>Micrococcales</taxon>
        <taxon>Intrasporangiaceae</taxon>
        <taxon>Fodinibacter (ex Wang et al. 2009)</taxon>
    </lineage>
</organism>
<proteinExistence type="predicted"/>
<protein>
    <recommendedName>
        <fullName evidence="3">Cyclase</fullName>
    </recommendedName>
</protein>
<dbReference type="Proteomes" id="UP001500945">
    <property type="component" value="Unassembled WGS sequence"/>
</dbReference>
<evidence type="ECO:0008006" key="3">
    <source>
        <dbReference type="Google" id="ProtNLM"/>
    </source>
</evidence>
<keyword evidence="2" id="KW-1185">Reference proteome</keyword>
<sequence>MTATLHIEHPVRDFDAWKRVFDSFHDFRVEHDVRSVRVGRKVDAASHVAIDLVFDSQDAAAAFHRVLQEQVWSRQQATDLLAGGPSAVIHNLVEDTTNSP</sequence>
<reference evidence="2" key="1">
    <citation type="journal article" date="2019" name="Int. J. Syst. Evol. Microbiol.">
        <title>The Global Catalogue of Microorganisms (GCM) 10K type strain sequencing project: providing services to taxonomists for standard genome sequencing and annotation.</title>
        <authorList>
            <consortium name="The Broad Institute Genomics Platform"/>
            <consortium name="The Broad Institute Genome Sequencing Center for Infectious Disease"/>
            <person name="Wu L."/>
            <person name="Ma J."/>
        </authorList>
    </citation>
    <scope>NUCLEOTIDE SEQUENCE [LARGE SCALE GENOMIC DNA]</scope>
    <source>
        <strain evidence="2">JCM 17809</strain>
    </source>
</reference>
<comment type="caution">
    <text evidence="1">The sequence shown here is derived from an EMBL/GenBank/DDBJ whole genome shotgun (WGS) entry which is preliminary data.</text>
</comment>
<dbReference type="EMBL" id="BAABGM010000020">
    <property type="protein sequence ID" value="GAA4410502.1"/>
    <property type="molecule type" value="Genomic_DNA"/>
</dbReference>
<evidence type="ECO:0000313" key="2">
    <source>
        <dbReference type="Proteomes" id="UP001500945"/>
    </source>
</evidence>